<keyword evidence="1" id="KW-0472">Membrane</keyword>
<accession>A0A5R9CPQ9</accession>
<dbReference type="AlphaFoldDB" id="A0A5R9CPQ9"/>
<evidence type="ECO:0000313" key="2">
    <source>
        <dbReference type="EMBL" id="TLQ16989.1"/>
    </source>
</evidence>
<comment type="caution">
    <text evidence="2">The sequence shown here is derived from an EMBL/GenBank/DDBJ whole genome shotgun (WGS) entry which is preliminary data.</text>
</comment>
<sequence>MTYKRAEKVLKKLLSFSKEPNLAFEFNQIIKDSLKRISGDKLETDLDFLTKEGLIGSISINSYQAIYVTSHGYTYFDEKHSLDKGVHLTELRVHVLYPSIVAFITFWLGFFLGHMTK</sequence>
<name>A0A5R9CPQ9_9LACO</name>
<gene>
    <name evidence="2" type="ORF">FEZ41_12355</name>
</gene>
<organism evidence="2 3">
    <name type="scientific">Lentilactobacillus parafarraginis</name>
    <dbReference type="NCBI Taxonomy" id="390842"/>
    <lineage>
        <taxon>Bacteria</taxon>
        <taxon>Bacillati</taxon>
        <taxon>Bacillota</taxon>
        <taxon>Bacilli</taxon>
        <taxon>Lactobacillales</taxon>
        <taxon>Lactobacillaceae</taxon>
        <taxon>Lentilactobacillus</taxon>
    </lineage>
</organism>
<dbReference type="OrthoDB" id="9864145at2"/>
<dbReference type="RefSeq" id="WP_013728335.1">
    <property type="nucleotide sequence ID" value="NZ_VBSX01000040.1"/>
</dbReference>
<feature type="transmembrane region" description="Helical" evidence="1">
    <location>
        <begin position="95"/>
        <end position="113"/>
    </location>
</feature>
<dbReference type="EMBL" id="VBSX01000040">
    <property type="protein sequence ID" value="TLQ16989.1"/>
    <property type="molecule type" value="Genomic_DNA"/>
</dbReference>
<protein>
    <submittedName>
        <fullName evidence="2">Uncharacterized protein</fullName>
    </submittedName>
</protein>
<evidence type="ECO:0000313" key="3">
    <source>
        <dbReference type="Proteomes" id="UP000305100"/>
    </source>
</evidence>
<evidence type="ECO:0000256" key="1">
    <source>
        <dbReference type="SAM" id="Phobius"/>
    </source>
</evidence>
<dbReference type="Proteomes" id="UP000305100">
    <property type="component" value="Unassembled WGS sequence"/>
</dbReference>
<keyword evidence="1" id="KW-0812">Transmembrane</keyword>
<keyword evidence="1" id="KW-1133">Transmembrane helix</keyword>
<reference evidence="2 3" key="1">
    <citation type="submission" date="2019-05" db="EMBL/GenBank/DDBJ databases">
        <title>The metagenome of a microbial culture collection derived from dairy environment covers the genomic content of the human microbiome.</title>
        <authorList>
            <person name="Roder T."/>
            <person name="Wuthrich D."/>
            <person name="Sattari Z."/>
            <person name="Von Ah U."/>
            <person name="Bar C."/>
            <person name="Ronchi F."/>
            <person name="Macpherson A.J."/>
            <person name="Ganal-Vonarburg S.C."/>
            <person name="Bruggmann R."/>
            <person name="Vergeres G."/>
        </authorList>
    </citation>
    <scope>NUCLEOTIDE SEQUENCE [LARGE SCALE GENOMIC DNA]</scope>
    <source>
        <strain evidence="2 3">FAM 1079</strain>
    </source>
</reference>
<proteinExistence type="predicted"/>